<dbReference type="CDD" id="cd06257">
    <property type="entry name" value="DnaJ"/>
    <property type="match status" value="1"/>
</dbReference>
<keyword evidence="4" id="KW-1185">Reference proteome</keyword>
<dbReference type="PANTHER" id="PTHR43096">
    <property type="entry name" value="DNAJ HOMOLOG 1, MITOCHONDRIAL-RELATED"/>
    <property type="match status" value="1"/>
</dbReference>
<organism evidence="3 4">
    <name type="scientific">Ancylobacter crimeensis</name>
    <dbReference type="NCBI Taxonomy" id="2579147"/>
    <lineage>
        <taxon>Bacteria</taxon>
        <taxon>Pseudomonadati</taxon>
        <taxon>Pseudomonadota</taxon>
        <taxon>Alphaproteobacteria</taxon>
        <taxon>Hyphomicrobiales</taxon>
        <taxon>Xanthobacteraceae</taxon>
        <taxon>Ancylobacter</taxon>
    </lineage>
</organism>
<dbReference type="PROSITE" id="PS50076">
    <property type="entry name" value="DNAJ_2"/>
    <property type="match status" value="1"/>
</dbReference>
<dbReference type="EMBL" id="JALKCH010000005">
    <property type="protein sequence ID" value="MCK0197104.1"/>
    <property type="molecule type" value="Genomic_DNA"/>
</dbReference>
<dbReference type="SUPFAM" id="SSF46565">
    <property type="entry name" value="Chaperone J-domain"/>
    <property type="match status" value="1"/>
</dbReference>
<dbReference type="SUPFAM" id="SSF49493">
    <property type="entry name" value="HSP40/DnaJ peptide-binding domain"/>
    <property type="match status" value="2"/>
</dbReference>
<feature type="compositionally biased region" description="Gly residues" evidence="1">
    <location>
        <begin position="80"/>
        <end position="101"/>
    </location>
</feature>
<dbReference type="PANTHER" id="PTHR43096:SF58">
    <property type="entry name" value="CHAPERONE DNAJ-DOMAIN SUPERFAMILY PROTEIN"/>
    <property type="match status" value="1"/>
</dbReference>
<dbReference type="InterPro" id="IPR001623">
    <property type="entry name" value="DnaJ_domain"/>
</dbReference>
<reference evidence="3 4" key="1">
    <citation type="submission" date="2022-04" db="EMBL/GenBank/DDBJ databases">
        <authorList>
            <person name="Grouzdev D.S."/>
            <person name="Pantiukh K.S."/>
            <person name="Krutkina M.S."/>
        </authorList>
    </citation>
    <scope>NUCLEOTIDE SEQUENCE [LARGE SCALE GENOMIC DNA]</scope>
    <source>
        <strain evidence="3 4">6x-1</strain>
    </source>
</reference>
<evidence type="ECO:0000313" key="4">
    <source>
        <dbReference type="Proteomes" id="UP001203284"/>
    </source>
</evidence>
<proteinExistence type="predicted"/>
<dbReference type="InterPro" id="IPR036869">
    <property type="entry name" value="J_dom_sf"/>
</dbReference>
<dbReference type="Pfam" id="PF00226">
    <property type="entry name" value="DnaJ"/>
    <property type="match status" value="1"/>
</dbReference>
<feature type="domain" description="J" evidence="2">
    <location>
        <begin position="3"/>
        <end position="68"/>
    </location>
</feature>
<dbReference type="CDD" id="cd10747">
    <property type="entry name" value="DnaJ_C"/>
    <property type="match status" value="1"/>
</dbReference>
<evidence type="ECO:0000313" key="3">
    <source>
        <dbReference type="EMBL" id="MCK0197104.1"/>
    </source>
</evidence>
<evidence type="ECO:0000259" key="2">
    <source>
        <dbReference type="PROSITE" id="PS50076"/>
    </source>
</evidence>
<dbReference type="Gene3D" id="2.60.260.20">
    <property type="entry name" value="Urease metallochaperone UreE, N-terminal domain"/>
    <property type="match status" value="2"/>
</dbReference>
<dbReference type="PROSITE" id="PS00636">
    <property type="entry name" value="DNAJ_1"/>
    <property type="match status" value="1"/>
</dbReference>
<evidence type="ECO:0000256" key="1">
    <source>
        <dbReference type="SAM" id="MobiDB-lite"/>
    </source>
</evidence>
<dbReference type="PRINTS" id="PR00625">
    <property type="entry name" value="JDOMAIN"/>
</dbReference>
<gene>
    <name evidence="3" type="ORF">MWN34_09290</name>
</gene>
<dbReference type="InterPro" id="IPR008971">
    <property type="entry name" value="HSP40/DnaJ_pept-bd"/>
</dbReference>
<comment type="caution">
    <text evidence="3">The sequence shown here is derived from an EMBL/GenBank/DDBJ whole genome shotgun (WGS) entry which is preliminary data.</text>
</comment>
<dbReference type="Pfam" id="PF01556">
    <property type="entry name" value="DnaJ_C"/>
    <property type="match status" value="1"/>
</dbReference>
<accession>A0ABT0DB52</accession>
<feature type="region of interest" description="Disordered" evidence="1">
    <location>
        <begin position="50"/>
        <end position="101"/>
    </location>
</feature>
<protein>
    <submittedName>
        <fullName evidence="3">J domain-containing protein</fullName>
    </submittedName>
</protein>
<dbReference type="InterPro" id="IPR018253">
    <property type="entry name" value="DnaJ_domain_CS"/>
</dbReference>
<dbReference type="Gene3D" id="1.10.287.110">
    <property type="entry name" value="DnaJ domain"/>
    <property type="match status" value="1"/>
</dbReference>
<dbReference type="RefSeq" id="WP_247028704.1">
    <property type="nucleotide sequence ID" value="NZ_JALKCH010000005.1"/>
</dbReference>
<dbReference type="Proteomes" id="UP001203284">
    <property type="component" value="Unassembled WGS sequence"/>
</dbReference>
<sequence>MREPYEVLGVARNASQDDIKRAFRRLAKKLHPDANTSDPKAQDKFAELNTAHEILSDPEARGKYDRGEIDGEGKPKFQGYPGGGAGFGGAGFGQGGPGGFRRTGPNGETIFESFHFDDDSAARRGRQGANSGFEDVFSDLFGRFRSGGGRASSEAAPKGGDIEIVVPVPLERVVEGGPVKVALPGGSTVEIKVPAGVSEGHRLRLKGKGEASPFGGAPGDAYVVVHYATHPQFRVDGVDLRLDLAVPLQDAVLGGKLRVPTLGGSVDLTIPAWTQNGRTFRLRGKGMPNTHGGHGDLLATARIALPDDRDPELEELMRKRRKAAE</sequence>
<feature type="compositionally biased region" description="Basic and acidic residues" evidence="1">
    <location>
        <begin position="54"/>
        <end position="75"/>
    </location>
</feature>
<dbReference type="InterPro" id="IPR002939">
    <property type="entry name" value="DnaJ_C"/>
</dbReference>
<dbReference type="SMART" id="SM00271">
    <property type="entry name" value="DnaJ"/>
    <property type="match status" value="1"/>
</dbReference>
<name>A0ABT0DB52_9HYPH</name>